<dbReference type="EMBL" id="CP126114">
    <property type="protein sequence ID" value="WHY83839.1"/>
    <property type="molecule type" value="Genomic_DNA"/>
</dbReference>
<keyword evidence="2" id="KW-1185">Reference proteome</keyword>
<name>A0AA95MHK9_9BACI</name>
<evidence type="ECO:0000313" key="1">
    <source>
        <dbReference type="EMBL" id="WHY83839.1"/>
    </source>
</evidence>
<sequence length="75" mass="8753">MMVCDWKTFSTDSETYTLEAFEAAVGDEFEAMMFKENEDIPAYIWTINYVIIVKRSSKILTDISFEKIPRNPVCE</sequence>
<dbReference type="RefSeq" id="WP_066087590.1">
    <property type="nucleotide sequence ID" value="NZ_CP126114.1"/>
</dbReference>
<dbReference type="KEGG" id="nnv:QNH39_14195"/>
<gene>
    <name evidence="1" type="ORF">QNH39_14195</name>
</gene>
<proteinExistence type="predicted"/>
<dbReference type="Proteomes" id="UP001178288">
    <property type="component" value="Chromosome"/>
</dbReference>
<evidence type="ECO:0000313" key="2">
    <source>
        <dbReference type="Proteomes" id="UP001178288"/>
    </source>
</evidence>
<protein>
    <submittedName>
        <fullName evidence="1">Uncharacterized protein</fullName>
    </submittedName>
</protein>
<accession>A0AA95MHK9</accession>
<organism evidence="1 2">
    <name type="scientific">Neobacillus novalis</name>
    <dbReference type="NCBI Taxonomy" id="220687"/>
    <lineage>
        <taxon>Bacteria</taxon>
        <taxon>Bacillati</taxon>
        <taxon>Bacillota</taxon>
        <taxon>Bacilli</taxon>
        <taxon>Bacillales</taxon>
        <taxon>Bacillaceae</taxon>
        <taxon>Neobacillus</taxon>
    </lineage>
</organism>
<dbReference type="AlphaFoldDB" id="A0AA95MHK9"/>
<reference evidence="1" key="1">
    <citation type="submission" date="2023-05" db="EMBL/GenBank/DDBJ databases">
        <title>Comparative genomics of Bacillaceae isolates and their secondary metabolite potential.</title>
        <authorList>
            <person name="Song L."/>
            <person name="Nielsen L.J."/>
            <person name="Mohite O."/>
            <person name="Xu X."/>
            <person name="Weber T."/>
            <person name="Kovacs A.T."/>
        </authorList>
    </citation>
    <scope>NUCLEOTIDE SEQUENCE</scope>
    <source>
        <strain evidence="1">XLM17</strain>
    </source>
</reference>